<protein>
    <submittedName>
        <fullName evidence="2">Uncharacterized protein</fullName>
    </submittedName>
</protein>
<sequence>MVARYVRPKPTTAHHKTLFYTAHPPPERGLDRSDEKISQAPNSPHPTAQSHSAALKWF</sequence>
<comment type="caution">
    <text evidence="2">The sequence shown here is derived from an EMBL/GenBank/DDBJ whole genome shotgun (WGS) entry which is preliminary data.</text>
</comment>
<accession>A0A6N3SZI4</accession>
<dbReference type="STRING" id="1231341.Abor_022_046"/>
<evidence type="ECO:0000313" key="2">
    <source>
        <dbReference type="EMBL" id="GAN66469.1"/>
    </source>
</evidence>
<feature type="compositionally biased region" description="Basic and acidic residues" evidence="1">
    <location>
        <begin position="25"/>
        <end position="37"/>
    </location>
</feature>
<dbReference type="AlphaFoldDB" id="A0A0D6NK85"/>
<evidence type="ECO:0000256" key="1">
    <source>
        <dbReference type="SAM" id="MobiDB-lite"/>
    </source>
</evidence>
<organism evidence="2 3">
    <name type="scientific">Acetobacter orientalis</name>
    <dbReference type="NCBI Taxonomy" id="146474"/>
    <lineage>
        <taxon>Bacteria</taxon>
        <taxon>Pseudomonadati</taxon>
        <taxon>Pseudomonadota</taxon>
        <taxon>Alphaproteobacteria</taxon>
        <taxon>Acetobacterales</taxon>
        <taxon>Acetobacteraceae</taxon>
        <taxon>Acetobacter</taxon>
    </lineage>
</organism>
<gene>
    <name evidence="2" type="ORF">Abor_022_046</name>
</gene>
<accession>A0A0D6NK85</accession>
<name>A0A0D6NK85_9PROT</name>
<feature type="region of interest" description="Disordered" evidence="1">
    <location>
        <begin position="1"/>
        <end position="58"/>
    </location>
</feature>
<dbReference type="EMBL" id="BAMX01000022">
    <property type="protein sequence ID" value="GAN66469.1"/>
    <property type="molecule type" value="Genomic_DNA"/>
</dbReference>
<keyword evidence="3" id="KW-1185">Reference proteome</keyword>
<feature type="compositionally biased region" description="Polar residues" evidence="1">
    <location>
        <begin position="39"/>
        <end position="52"/>
    </location>
</feature>
<reference evidence="2 3" key="1">
    <citation type="submission" date="2012-11" db="EMBL/GenBank/DDBJ databases">
        <title>Whole genome sequence of Acetobacter orientalis 21F-2.</title>
        <authorList>
            <person name="Azuma Y."/>
            <person name="Higashiura N."/>
            <person name="Hirakawa H."/>
            <person name="Matsushita K."/>
        </authorList>
    </citation>
    <scope>NUCLEOTIDE SEQUENCE [LARGE SCALE GENOMIC DNA]</scope>
    <source>
        <strain evidence="2 3">21F-2</strain>
    </source>
</reference>
<proteinExistence type="predicted"/>
<dbReference type="Proteomes" id="UP000032670">
    <property type="component" value="Unassembled WGS sequence"/>
</dbReference>
<evidence type="ECO:0000313" key="3">
    <source>
        <dbReference type="Proteomes" id="UP000032670"/>
    </source>
</evidence>